<feature type="transmembrane region" description="Helical" evidence="10">
    <location>
        <begin position="154"/>
        <end position="179"/>
    </location>
</feature>
<gene>
    <name evidence="11" type="ORF">FJY75_04190</name>
</gene>
<dbReference type="Pfam" id="PF02660">
    <property type="entry name" value="G3P_acyltransf"/>
    <property type="match status" value="1"/>
</dbReference>
<evidence type="ECO:0000256" key="4">
    <source>
        <dbReference type="ARBA" id="ARBA00022692"/>
    </source>
</evidence>
<keyword evidence="5 10" id="KW-1133">Transmembrane helix</keyword>
<dbReference type="PANTHER" id="PTHR30309">
    <property type="entry name" value="INNER MEMBRANE PROTEIN YGIH"/>
    <property type="match status" value="1"/>
</dbReference>
<evidence type="ECO:0000256" key="5">
    <source>
        <dbReference type="ARBA" id="ARBA00022989"/>
    </source>
</evidence>
<feature type="transmembrane region" description="Helical" evidence="10">
    <location>
        <begin position="76"/>
        <end position="97"/>
    </location>
</feature>
<evidence type="ECO:0000256" key="3">
    <source>
        <dbReference type="ARBA" id="ARBA00022679"/>
    </source>
</evidence>
<keyword evidence="7 10" id="KW-0472">Membrane</keyword>
<name>A0A937X708_UNCEI</name>
<dbReference type="GO" id="GO:0043772">
    <property type="term" value="F:acyl-phosphate glycerol-3-phosphate acyltransferase activity"/>
    <property type="evidence" value="ECO:0007669"/>
    <property type="project" value="InterPro"/>
</dbReference>
<keyword evidence="11" id="KW-0012">Acyltransferase</keyword>
<dbReference type="SMART" id="SM01207">
    <property type="entry name" value="G3P_acyltransf"/>
    <property type="match status" value="1"/>
</dbReference>
<feature type="transmembrane region" description="Helical" evidence="10">
    <location>
        <begin position="109"/>
        <end position="134"/>
    </location>
</feature>
<evidence type="ECO:0000256" key="9">
    <source>
        <dbReference type="ARBA" id="ARBA00023264"/>
    </source>
</evidence>
<keyword evidence="4 10" id="KW-0812">Transmembrane</keyword>
<evidence type="ECO:0000256" key="2">
    <source>
        <dbReference type="ARBA" id="ARBA00022516"/>
    </source>
</evidence>
<keyword evidence="6" id="KW-0443">Lipid metabolism</keyword>
<evidence type="ECO:0000256" key="8">
    <source>
        <dbReference type="ARBA" id="ARBA00023209"/>
    </source>
</evidence>
<dbReference type="Proteomes" id="UP000748308">
    <property type="component" value="Unassembled WGS sequence"/>
</dbReference>
<organism evidence="11 12">
    <name type="scientific">Eiseniibacteriota bacterium</name>
    <dbReference type="NCBI Taxonomy" id="2212470"/>
    <lineage>
        <taxon>Bacteria</taxon>
        <taxon>Candidatus Eiseniibacteriota</taxon>
    </lineage>
</organism>
<keyword evidence="9" id="KW-1208">Phospholipid metabolism</keyword>
<sequence>MMETTALAMALVGFASGSMMFSAWLARLRRRDIRRFGDANPGAMNAFRAGGWTIGLPALLLDFLKGALPVAAGRWALGITGAWLVPVAVAPVIGHAFSPWVGFRGGKAVAVTFGAWCGLTLWEGPTVLGLGLALSCLWPARDAWRVMAGMLLLLLWWLLRGAEAHLFAIWAGHFVVLAVKHRRDLAPGFLSGGGSRGGP</sequence>
<reference evidence="11" key="1">
    <citation type="submission" date="2019-03" db="EMBL/GenBank/DDBJ databases">
        <title>Lake Tanganyika Metagenome-Assembled Genomes (MAGs).</title>
        <authorList>
            <person name="Tran P."/>
        </authorList>
    </citation>
    <scope>NUCLEOTIDE SEQUENCE</scope>
    <source>
        <strain evidence="11">M_DeepCast_400m_m2_100</strain>
    </source>
</reference>
<evidence type="ECO:0000256" key="6">
    <source>
        <dbReference type="ARBA" id="ARBA00023098"/>
    </source>
</evidence>
<keyword evidence="1" id="KW-1003">Cell membrane</keyword>
<dbReference type="PANTHER" id="PTHR30309:SF1">
    <property type="entry name" value="GLYCEROL-3-PHOSPHATE ACYLTRANSFERASE 1"/>
    <property type="match status" value="1"/>
</dbReference>
<accession>A0A937X708</accession>
<dbReference type="GO" id="GO:0005886">
    <property type="term" value="C:plasma membrane"/>
    <property type="evidence" value="ECO:0007669"/>
    <property type="project" value="InterPro"/>
</dbReference>
<evidence type="ECO:0000256" key="7">
    <source>
        <dbReference type="ARBA" id="ARBA00023136"/>
    </source>
</evidence>
<keyword evidence="2" id="KW-0444">Lipid biosynthesis</keyword>
<feature type="transmembrane region" description="Helical" evidence="10">
    <location>
        <begin position="6"/>
        <end position="26"/>
    </location>
</feature>
<dbReference type="GO" id="GO:0008654">
    <property type="term" value="P:phospholipid biosynthetic process"/>
    <property type="evidence" value="ECO:0007669"/>
    <property type="project" value="UniProtKB-KW"/>
</dbReference>
<comment type="caution">
    <text evidence="11">The sequence shown here is derived from an EMBL/GenBank/DDBJ whole genome shotgun (WGS) entry which is preliminary data.</text>
</comment>
<evidence type="ECO:0000256" key="1">
    <source>
        <dbReference type="ARBA" id="ARBA00022475"/>
    </source>
</evidence>
<dbReference type="EMBL" id="VGIY01000068">
    <property type="protein sequence ID" value="MBM3317033.1"/>
    <property type="molecule type" value="Genomic_DNA"/>
</dbReference>
<evidence type="ECO:0000313" key="11">
    <source>
        <dbReference type="EMBL" id="MBM3317033.1"/>
    </source>
</evidence>
<protein>
    <submittedName>
        <fullName evidence="11">Glycerol-3-phosphate acyltransferase</fullName>
    </submittedName>
</protein>
<proteinExistence type="predicted"/>
<dbReference type="AlphaFoldDB" id="A0A937X708"/>
<keyword evidence="3" id="KW-0808">Transferase</keyword>
<evidence type="ECO:0000313" key="12">
    <source>
        <dbReference type="Proteomes" id="UP000748308"/>
    </source>
</evidence>
<evidence type="ECO:0000256" key="10">
    <source>
        <dbReference type="SAM" id="Phobius"/>
    </source>
</evidence>
<keyword evidence="8" id="KW-0594">Phospholipid biosynthesis</keyword>
<dbReference type="InterPro" id="IPR003811">
    <property type="entry name" value="G3P_acylTferase_PlsY"/>
</dbReference>